<evidence type="ECO:0000256" key="1">
    <source>
        <dbReference type="SAM" id="MobiDB-lite"/>
    </source>
</evidence>
<protein>
    <submittedName>
        <fullName evidence="2">Uncharacterized protein</fullName>
    </submittedName>
</protein>
<dbReference type="STRING" id="341454.A0A4S2MKM6"/>
<dbReference type="Proteomes" id="UP000298138">
    <property type="component" value="Unassembled WGS sequence"/>
</dbReference>
<dbReference type="InParanoid" id="A0A4S2MKM6"/>
<dbReference type="AlphaFoldDB" id="A0A4S2MKM6"/>
<gene>
    <name evidence="2" type="ORF">EX30DRAFT_398612</name>
</gene>
<keyword evidence="3" id="KW-1185">Reference proteome</keyword>
<organism evidence="2 3">
    <name type="scientific">Ascodesmis nigricans</name>
    <dbReference type="NCBI Taxonomy" id="341454"/>
    <lineage>
        <taxon>Eukaryota</taxon>
        <taxon>Fungi</taxon>
        <taxon>Dikarya</taxon>
        <taxon>Ascomycota</taxon>
        <taxon>Pezizomycotina</taxon>
        <taxon>Pezizomycetes</taxon>
        <taxon>Pezizales</taxon>
        <taxon>Ascodesmidaceae</taxon>
        <taxon>Ascodesmis</taxon>
    </lineage>
</organism>
<feature type="compositionally biased region" description="Basic and acidic residues" evidence="1">
    <location>
        <begin position="228"/>
        <end position="240"/>
    </location>
</feature>
<feature type="compositionally biased region" description="Polar residues" evidence="1">
    <location>
        <begin position="257"/>
        <end position="273"/>
    </location>
</feature>
<evidence type="ECO:0000313" key="3">
    <source>
        <dbReference type="Proteomes" id="UP000298138"/>
    </source>
</evidence>
<proteinExistence type="predicted"/>
<dbReference type="OrthoDB" id="5578001at2759"/>
<reference evidence="2 3" key="1">
    <citation type="submission" date="2019-04" db="EMBL/GenBank/DDBJ databases">
        <title>Comparative genomics and transcriptomics to analyze fruiting body development in filamentous ascomycetes.</title>
        <authorList>
            <consortium name="DOE Joint Genome Institute"/>
            <person name="Lutkenhaus R."/>
            <person name="Traeger S."/>
            <person name="Breuer J."/>
            <person name="Kuo A."/>
            <person name="Lipzen A."/>
            <person name="Pangilinan J."/>
            <person name="Dilworth D."/>
            <person name="Sandor L."/>
            <person name="Poggeler S."/>
            <person name="Barry K."/>
            <person name="Grigoriev I.V."/>
            <person name="Nowrousian M."/>
        </authorList>
    </citation>
    <scope>NUCLEOTIDE SEQUENCE [LARGE SCALE GENOMIC DNA]</scope>
    <source>
        <strain evidence="2 3">CBS 389.68</strain>
    </source>
</reference>
<feature type="compositionally biased region" description="Low complexity" evidence="1">
    <location>
        <begin position="247"/>
        <end position="256"/>
    </location>
</feature>
<accession>A0A4S2MKM6</accession>
<feature type="compositionally biased region" description="Polar residues" evidence="1">
    <location>
        <begin position="176"/>
        <end position="187"/>
    </location>
</feature>
<name>A0A4S2MKM6_9PEZI</name>
<dbReference type="EMBL" id="ML220154">
    <property type="protein sequence ID" value="TGZ77405.1"/>
    <property type="molecule type" value="Genomic_DNA"/>
</dbReference>
<evidence type="ECO:0000313" key="2">
    <source>
        <dbReference type="EMBL" id="TGZ77405.1"/>
    </source>
</evidence>
<feature type="compositionally biased region" description="Acidic residues" evidence="1">
    <location>
        <begin position="188"/>
        <end position="198"/>
    </location>
</feature>
<sequence>MASPVAFPVDDAVTSLVAHLPGSHVSPEAPSSVYEFLAPILRQRLKLLSGPSQADPWVSLLTWTPSGGAQLATHLSKLNIEPHPVSGEVEAGHVTFLGYRRLDLETLEAAVRLPEFEIDIVYHWISVDPDFECRDGWKVMDMHICTDEKPVEWFLTIFAAEEAFRKNGTGKVPAIDTTQALSPTSSPTDDDDDDDDDYWNSYDTADSHTPVPPKLAPSEEEYFSRFYGDSHDDHGHESQSPRDYSTSQFFPPFQSSETATEVSTPPASMPTASYQAPTTLPAVFDVSKLEESAVQIDQEIAIKQHISSTMKSLYRLAKATGMSRADYVAVIKTELSILPMLDDDE</sequence>
<feature type="region of interest" description="Disordered" evidence="1">
    <location>
        <begin position="170"/>
        <end position="273"/>
    </location>
</feature>